<name>A0AC35F7A7_9BILA</name>
<evidence type="ECO:0000313" key="2">
    <source>
        <dbReference type="WBParaSite" id="PS1159_v2.g14584.t1"/>
    </source>
</evidence>
<accession>A0AC35F7A7</accession>
<dbReference type="WBParaSite" id="PS1159_v2.g14584.t1">
    <property type="protein sequence ID" value="PS1159_v2.g14584.t1"/>
    <property type="gene ID" value="PS1159_v2.g14584"/>
</dbReference>
<proteinExistence type="predicted"/>
<organism evidence="1 2">
    <name type="scientific">Panagrolaimus sp. PS1159</name>
    <dbReference type="NCBI Taxonomy" id="55785"/>
    <lineage>
        <taxon>Eukaryota</taxon>
        <taxon>Metazoa</taxon>
        <taxon>Ecdysozoa</taxon>
        <taxon>Nematoda</taxon>
        <taxon>Chromadorea</taxon>
        <taxon>Rhabditida</taxon>
        <taxon>Tylenchina</taxon>
        <taxon>Panagrolaimomorpha</taxon>
        <taxon>Panagrolaimoidea</taxon>
        <taxon>Panagrolaimidae</taxon>
        <taxon>Panagrolaimus</taxon>
    </lineage>
</organism>
<reference evidence="2" key="1">
    <citation type="submission" date="2022-11" db="UniProtKB">
        <authorList>
            <consortium name="WormBaseParasite"/>
        </authorList>
    </citation>
    <scope>IDENTIFICATION</scope>
</reference>
<protein>
    <submittedName>
        <fullName evidence="2">Secreted protein</fullName>
    </submittedName>
</protein>
<sequence>MIKTISIIWAVVLSIAFFADGLILAEETDENYEEIFFEAEKKKITKPPSCTTTVIVEKPSKTFSSFNKNLKNRY</sequence>
<evidence type="ECO:0000313" key="1">
    <source>
        <dbReference type="Proteomes" id="UP000887580"/>
    </source>
</evidence>
<dbReference type="Proteomes" id="UP000887580">
    <property type="component" value="Unplaced"/>
</dbReference>